<dbReference type="Proteomes" id="UP000821865">
    <property type="component" value="Chromosome 10"/>
</dbReference>
<sequence length="328" mass="36829">MVRSKSKRYHDRVVLASEKKHVASDCAARGASANRSALSPDKKRIVRDGGSGRGRKPRPYFAKPSDVSKNHDQETHGDVVLSGKDLQITEELATLGASANHSARCPEKKTAVDNDYSHRECKPWQPFKLRYACNPYPCPITYVLRGFECPFLDMRRISFVEPLPTTRVCVICWALPAMIMPLPCCHAVCFVCRYDAYAEHPQRHDKDHRALTMFRSGVCPKDGIPFGDPHLEVVTSVKAVYSSLVFCVNAVFGCRSKIELGHLKTHYLHECLFNPFTCPRCGRDDIPASKIAQHSLHCAGGSPVHQTDDEERNGYCSYKLFPRHSTLL</sequence>
<protein>
    <submittedName>
        <fullName evidence="1">Uncharacterized protein</fullName>
    </submittedName>
</protein>
<evidence type="ECO:0000313" key="2">
    <source>
        <dbReference type="Proteomes" id="UP000821865"/>
    </source>
</evidence>
<comment type="caution">
    <text evidence="1">The sequence shown here is derived from an EMBL/GenBank/DDBJ whole genome shotgun (WGS) entry which is preliminary data.</text>
</comment>
<reference evidence="1" key="1">
    <citation type="submission" date="2020-05" db="EMBL/GenBank/DDBJ databases">
        <title>Large-scale comparative analyses of tick genomes elucidate their genetic diversity and vector capacities.</title>
        <authorList>
            <person name="Jia N."/>
            <person name="Wang J."/>
            <person name="Shi W."/>
            <person name="Du L."/>
            <person name="Sun Y."/>
            <person name="Zhan W."/>
            <person name="Jiang J."/>
            <person name="Wang Q."/>
            <person name="Zhang B."/>
            <person name="Ji P."/>
            <person name="Sakyi L.B."/>
            <person name="Cui X."/>
            <person name="Yuan T."/>
            <person name="Jiang B."/>
            <person name="Yang W."/>
            <person name="Lam T.T.-Y."/>
            <person name="Chang Q."/>
            <person name="Ding S."/>
            <person name="Wang X."/>
            <person name="Zhu J."/>
            <person name="Ruan X."/>
            <person name="Zhao L."/>
            <person name="Wei J."/>
            <person name="Que T."/>
            <person name="Du C."/>
            <person name="Cheng J."/>
            <person name="Dai P."/>
            <person name="Han X."/>
            <person name="Huang E."/>
            <person name="Gao Y."/>
            <person name="Liu J."/>
            <person name="Shao H."/>
            <person name="Ye R."/>
            <person name="Li L."/>
            <person name="Wei W."/>
            <person name="Wang X."/>
            <person name="Wang C."/>
            <person name="Yang T."/>
            <person name="Huo Q."/>
            <person name="Li W."/>
            <person name="Guo W."/>
            <person name="Chen H."/>
            <person name="Zhou L."/>
            <person name="Ni X."/>
            <person name="Tian J."/>
            <person name="Zhou Y."/>
            <person name="Sheng Y."/>
            <person name="Liu T."/>
            <person name="Pan Y."/>
            <person name="Xia L."/>
            <person name="Li J."/>
            <person name="Zhao F."/>
            <person name="Cao W."/>
        </authorList>
    </citation>
    <scope>NUCLEOTIDE SEQUENCE</scope>
    <source>
        <strain evidence="1">Dsil-2018</strain>
    </source>
</reference>
<keyword evidence="2" id="KW-1185">Reference proteome</keyword>
<gene>
    <name evidence="1" type="ORF">HPB49_021388</name>
</gene>
<accession>A0ACB8DRB3</accession>
<dbReference type="EMBL" id="CM023479">
    <property type="protein sequence ID" value="KAH7974914.1"/>
    <property type="molecule type" value="Genomic_DNA"/>
</dbReference>
<name>A0ACB8DRB3_DERSI</name>
<organism evidence="1 2">
    <name type="scientific">Dermacentor silvarum</name>
    <name type="common">Tick</name>
    <dbReference type="NCBI Taxonomy" id="543639"/>
    <lineage>
        <taxon>Eukaryota</taxon>
        <taxon>Metazoa</taxon>
        <taxon>Ecdysozoa</taxon>
        <taxon>Arthropoda</taxon>
        <taxon>Chelicerata</taxon>
        <taxon>Arachnida</taxon>
        <taxon>Acari</taxon>
        <taxon>Parasitiformes</taxon>
        <taxon>Ixodida</taxon>
        <taxon>Ixodoidea</taxon>
        <taxon>Ixodidae</taxon>
        <taxon>Rhipicephalinae</taxon>
        <taxon>Dermacentor</taxon>
    </lineage>
</organism>
<evidence type="ECO:0000313" key="1">
    <source>
        <dbReference type="EMBL" id="KAH7974914.1"/>
    </source>
</evidence>
<proteinExistence type="predicted"/>